<keyword evidence="2" id="KW-1133">Transmembrane helix</keyword>
<name>A0A0V8JS74_9BACI</name>
<keyword evidence="2" id="KW-0812">Transmembrane</keyword>
<feature type="region of interest" description="Disordered" evidence="1">
    <location>
        <begin position="141"/>
        <end position="219"/>
    </location>
</feature>
<keyword evidence="2" id="KW-0472">Membrane</keyword>
<dbReference type="InterPro" id="IPR050400">
    <property type="entry name" value="Bact_Cytoskel_RodZ"/>
</dbReference>
<dbReference type="PROSITE" id="PS50943">
    <property type="entry name" value="HTH_CROC1"/>
    <property type="match status" value="1"/>
</dbReference>
<accession>A0A0V8JS74</accession>
<evidence type="ECO:0000313" key="4">
    <source>
        <dbReference type="EMBL" id="KSU89861.1"/>
    </source>
</evidence>
<proteinExistence type="predicted"/>
<keyword evidence="5" id="KW-1185">Reference proteome</keyword>
<feature type="compositionally biased region" description="Basic and acidic residues" evidence="1">
    <location>
        <begin position="165"/>
        <end position="210"/>
    </location>
</feature>
<dbReference type="AlphaFoldDB" id="A0A0V8JS74"/>
<protein>
    <recommendedName>
        <fullName evidence="3">HTH cro/C1-type domain-containing protein</fullName>
    </recommendedName>
</protein>
<reference evidence="4 5" key="1">
    <citation type="submission" date="2015-11" db="EMBL/GenBank/DDBJ databases">
        <title>Bacillus caseinolyticus sp nov.</title>
        <authorList>
            <person name="Dastager S.G."/>
            <person name="Mawlankar R."/>
        </authorList>
    </citation>
    <scope>NUCLEOTIDE SEQUENCE [LARGE SCALE GENOMIC DNA]</scope>
    <source>
        <strain evidence="4 5">SGD-V-76</strain>
    </source>
</reference>
<gene>
    <name evidence="4" type="ORF">AS180_00410</name>
</gene>
<dbReference type="SMART" id="SM00530">
    <property type="entry name" value="HTH_XRE"/>
    <property type="match status" value="1"/>
</dbReference>
<feature type="domain" description="HTH cro/C1-type" evidence="3">
    <location>
        <begin position="8"/>
        <end position="41"/>
    </location>
</feature>
<comment type="caution">
    <text evidence="4">The sequence shown here is derived from an EMBL/GenBank/DDBJ whole genome shotgun (WGS) entry which is preliminary data.</text>
</comment>
<dbReference type="PANTHER" id="PTHR34475:SF1">
    <property type="entry name" value="CYTOSKELETON PROTEIN RODZ"/>
    <property type="match status" value="1"/>
</dbReference>
<evidence type="ECO:0000259" key="3">
    <source>
        <dbReference type="PROSITE" id="PS50943"/>
    </source>
</evidence>
<feature type="compositionally biased region" description="Polar residues" evidence="1">
    <location>
        <begin position="141"/>
        <end position="164"/>
    </location>
</feature>
<dbReference type="GO" id="GO:0003677">
    <property type="term" value="F:DNA binding"/>
    <property type="evidence" value="ECO:0007669"/>
    <property type="project" value="InterPro"/>
</dbReference>
<dbReference type="Pfam" id="PF13413">
    <property type="entry name" value="HTH_25"/>
    <property type="match status" value="1"/>
</dbReference>
<dbReference type="InterPro" id="IPR025194">
    <property type="entry name" value="RodZ-like_C"/>
</dbReference>
<feature type="transmembrane region" description="Helical" evidence="2">
    <location>
        <begin position="109"/>
        <end position="130"/>
    </location>
</feature>
<organism evidence="4 5">
    <name type="scientific">Priestia veravalensis</name>
    <dbReference type="NCBI Taxonomy" id="1414648"/>
    <lineage>
        <taxon>Bacteria</taxon>
        <taxon>Bacillati</taxon>
        <taxon>Bacillota</taxon>
        <taxon>Bacilli</taxon>
        <taxon>Bacillales</taxon>
        <taxon>Bacillaceae</taxon>
        <taxon>Priestia</taxon>
    </lineage>
</organism>
<dbReference type="InterPro" id="IPR010982">
    <property type="entry name" value="Lambda_DNA-bd_dom_sf"/>
</dbReference>
<evidence type="ECO:0000313" key="5">
    <source>
        <dbReference type="Proteomes" id="UP000053681"/>
    </source>
</evidence>
<sequence>MTELGQRLRQERENKGMSLEDLQKNTKIQKRYLIGIEEGNYDVMPGKFYVRAFIKQYCEAVGLNPDDIFDQYKTDIPTTQTDDIPQPLSRVRSRKEIPQNTKASKAADYLPTILVVAGVLVVGIIIWVIAQNIVSGRQEDQAANTEQTNNEVQQSEEQQASNEDQAAKEAAEKEAIEKEKAEKEKAAKEDEEKKDEEKEETKQAYKEVQKSGRNGTYELSGTDEFKLEVSSTQADTWLDVKNGKGNSFYNAMLKNGETKEFDFTKESEVRVNIGFSPGVQLKINGQDVSLPFDANQQVRQVVTIKYEQEKAQ</sequence>
<dbReference type="CDD" id="cd00093">
    <property type="entry name" value="HTH_XRE"/>
    <property type="match status" value="1"/>
</dbReference>
<dbReference type="Pfam" id="PF13464">
    <property type="entry name" value="RodZ_C"/>
    <property type="match status" value="1"/>
</dbReference>
<dbReference type="SUPFAM" id="SSF47413">
    <property type="entry name" value="lambda repressor-like DNA-binding domains"/>
    <property type="match status" value="1"/>
</dbReference>
<evidence type="ECO:0000256" key="1">
    <source>
        <dbReference type="SAM" id="MobiDB-lite"/>
    </source>
</evidence>
<dbReference type="EMBL" id="LNQP01000001">
    <property type="protein sequence ID" value="KSU89861.1"/>
    <property type="molecule type" value="Genomic_DNA"/>
</dbReference>
<dbReference type="Gene3D" id="1.10.260.40">
    <property type="entry name" value="lambda repressor-like DNA-binding domains"/>
    <property type="match status" value="1"/>
</dbReference>
<evidence type="ECO:0000256" key="2">
    <source>
        <dbReference type="SAM" id="Phobius"/>
    </source>
</evidence>
<dbReference type="InterPro" id="IPR001387">
    <property type="entry name" value="Cro/C1-type_HTH"/>
</dbReference>
<dbReference type="Proteomes" id="UP000053681">
    <property type="component" value="Unassembled WGS sequence"/>
</dbReference>
<dbReference type="PANTHER" id="PTHR34475">
    <property type="match status" value="1"/>
</dbReference>